<evidence type="ECO:0000313" key="3">
    <source>
        <dbReference type="Proteomes" id="UP001151760"/>
    </source>
</evidence>
<feature type="compositionally biased region" description="Gly residues" evidence="1">
    <location>
        <begin position="336"/>
        <end position="346"/>
    </location>
</feature>
<feature type="region of interest" description="Disordered" evidence="1">
    <location>
        <begin position="329"/>
        <end position="364"/>
    </location>
</feature>
<keyword evidence="3" id="KW-1185">Reference proteome</keyword>
<reference evidence="2" key="2">
    <citation type="submission" date="2022-01" db="EMBL/GenBank/DDBJ databases">
        <authorList>
            <person name="Yamashiro T."/>
            <person name="Shiraishi A."/>
            <person name="Satake H."/>
            <person name="Nakayama K."/>
        </authorList>
    </citation>
    <scope>NUCLEOTIDE SEQUENCE</scope>
</reference>
<dbReference type="Pfam" id="PF14223">
    <property type="entry name" value="Retrotran_gag_2"/>
    <property type="match status" value="1"/>
</dbReference>
<evidence type="ECO:0000313" key="2">
    <source>
        <dbReference type="EMBL" id="GJS92998.1"/>
    </source>
</evidence>
<comment type="caution">
    <text evidence="2">The sequence shown here is derived from an EMBL/GenBank/DDBJ whole genome shotgun (WGS) entry which is preliminary data.</text>
</comment>
<protein>
    <recommendedName>
        <fullName evidence="4">Zinc finger, CCHC-type</fullName>
    </recommendedName>
</protein>
<name>A0ABQ4ZRT0_9ASTR</name>
<organism evidence="2 3">
    <name type="scientific">Tanacetum coccineum</name>
    <dbReference type="NCBI Taxonomy" id="301880"/>
    <lineage>
        <taxon>Eukaryota</taxon>
        <taxon>Viridiplantae</taxon>
        <taxon>Streptophyta</taxon>
        <taxon>Embryophyta</taxon>
        <taxon>Tracheophyta</taxon>
        <taxon>Spermatophyta</taxon>
        <taxon>Magnoliopsida</taxon>
        <taxon>eudicotyledons</taxon>
        <taxon>Gunneridae</taxon>
        <taxon>Pentapetalae</taxon>
        <taxon>asterids</taxon>
        <taxon>campanulids</taxon>
        <taxon>Asterales</taxon>
        <taxon>Asteraceae</taxon>
        <taxon>Asteroideae</taxon>
        <taxon>Anthemideae</taxon>
        <taxon>Anthemidinae</taxon>
        <taxon>Tanacetum</taxon>
    </lineage>
</organism>
<gene>
    <name evidence="2" type="ORF">Tco_0799966</name>
</gene>
<proteinExistence type="predicted"/>
<dbReference type="Proteomes" id="UP001151760">
    <property type="component" value="Unassembled WGS sequence"/>
</dbReference>
<reference evidence="2" key="1">
    <citation type="journal article" date="2022" name="Int. J. Mol. Sci.">
        <title>Draft Genome of Tanacetum Coccineum: Genomic Comparison of Closely Related Tanacetum-Family Plants.</title>
        <authorList>
            <person name="Yamashiro T."/>
            <person name="Shiraishi A."/>
            <person name="Nakayama K."/>
            <person name="Satake H."/>
        </authorList>
    </citation>
    <scope>NUCLEOTIDE SEQUENCE</scope>
</reference>
<dbReference type="EMBL" id="BQNB010011623">
    <property type="protein sequence ID" value="GJS92998.1"/>
    <property type="molecule type" value="Genomic_DNA"/>
</dbReference>
<dbReference type="PANTHER" id="PTHR46737:SF2">
    <property type="entry name" value="OS02G0827600 PROTEIN"/>
    <property type="match status" value="1"/>
</dbReference>
<accession>A0ABQ4ZRT0</accession>
<sequence>MFSSSAFSISGTTARGRRLLKVREEKRKREFDRLHNYPSWANNNVELRNVLGDTIGNPDQMRLKVEDRIRKNGRDFHKPKTGSVVAFKVNFRDFSPVGSNIWFKLYEPPSDPDVDLIGTPIVVSYGEIRGVLAGTYTWYQSEVSKEKTLFITYVSRRRRKKATSSKILARKKEADLEGGSMSYQVQILTSVNYPVWSVKVKSIMDAYGLWGTVEPRGLGEEPDEKKSKQALAFLFQTIPEDMVLQMASYTNPKQVWDGLKTWFLGVDRVRTARLATLRKELETMRMKEGEAVDDFVAKLNAVGRLKAFEERLKGLGEKKEEQGQVLMAEHKYGESSGQGRGRGRSYGKGERGRGRGTGRGGDKSRFGVLIVENLDTLAMSAQSGRTKTKRT</sequence>
<dbReference type="PANTHER" id="PTHR46737">
    <property type="entry name" value="OS02G0827600 PROTEIN"/>
    <property type="match status" value="1"/>
</dbReference>
<evidence type="ECO:0000256" key="1">
    <source>
        <dbReference type="SAM" id="MobiDB-lite"/>
    </source>
</evidence>
<evidence type="ECO:0008006" key="4">
    <source>
        <dbReference type="Google" id="ProtNLM"/>
    </source>
</evidence>